<dbReference type="InterPro" id="IPR024488">
    <property type="entry name" value="DUF2777"/>
</dbReference>
<name>A0A323TLE0_9BACI</name>
<comment type="caution">
    <text evidence="1">The sequence shown here is derived from an EMBL/GenBank/DDBJ whole genome shotgun (WGS) entry which is preliminary data.</text>
</comment>
<gene>
    <name evidence="1" type="ORF">CR194_03265</name>
</gene>
<dbReference type="Pfam" id="PF10949">
    <property type="entry name" value="DUF2777"/>
    <property type="match status" value="1"/>
</dbReference>
<dbReference type="AlphaFoldDB" id="A0A323TLE0"/>
<reference evidence="1 2" key="1">
    <citation type="submission" date="2017-10" db="EMBL/GenBank/DDBJ databases">
        <title>Bacillus sp. nov., a halophilic bacterium isolated from a Keqin Lake.</title>
        <authorList>
            <person name="Wang H."/>
        </authorList>
    </citation>
    <scope>NUCLEOTIDE SEQUENCE [LARGE SCALE GENOMIC DNA]</scope>
    <source>
        <strain evidence="1 2">KQ-12</strain>
    </source>
</reference>
<dbReference type="RefSeq" id="WP_110608200.1">
    <property type="nucleotide sequence ID" value="NZ_PDOD01000001.1"/>
</dbReference>
<evidence type="ECO:0000313" key="1">
    <source>
        <dbReference type="EMBL" id="PYZ94567.1"/>
    </source>
</evidence>
<evidence type="ECO:0008006" key="3">
    <source>
        <dbReference type="Google" id="ProtNLM"/>
    </source>
</evidence>
<dbReference type="Proteomes" id="UP000248214">
    <property type="component" value="Unassembled WGS sequence"/>
</dbReference>
<dbReference type="OrthoDB" id="2942325at2"/>
<organism evidence="1 2">
    <name type="scientific">Salipaludibacillus keqinensis</name>
    <dbReference type="NCBI Taxonomy" id="2045207"/>
    <lineage>
        <taxon>Bacteria</taxon>
        <taxon>Bacillati</taxon>
        <taxon>Bacillota</taxon>
        <taxon>Bacilli</taxon>
        <taxon>Bacillales</taxon>
        <taxon>Bacillaceae</taxon>
    </lineage>
</organism>
<proteinExistence type="predicted"/>
<keyword evidence="2" id="KW-1185">Reference proteome</keyword>
<accession>A0A323TLE0</accession>
<evidence type="ECO:0000313" key="2">
    <source>
        <dbReference type="Proteomes" id="UP000248214"/>
    </source>
</evidence>
<sequence>MNRNKANQLIGHQVVIDEAADGQYVAILEEIITQPNTPWRGIVRIIGVLSYPAYVLDPNREHSILYNENQKLETAGKNIKEIQEPMNKSFKESLAFSLKTKWDEVRDMNERYDKTLAAIQHELRKLNSEHLIFEDAYVYYQLVKKGRKLFIYDEQKKESLSLEGCPFEFEVNVKGEWRSSFYVKNFLFETNQKEQVELDHGSTVRLNKAQFDPYRILMNELDEPSLIALERGLKKLGIGHEHSVYCHNSLLIQLLSSFNHKTFSGVNFISYSNDKNQFVVQHHYERTILEDEPDITFDRFEFTSDLGERVLTTYATQFTND</sequence>
<dbReference type="EMBL" id="PDOD01000001">
    <property type="protein sequence ID" value="PYZ94567.1"/>
    <property type="molecule type" value="Genomic_DNA"/>
</dbReference>
<protein>
    <recommendedName>
        <fullName evidence="3">DUF2777 domain-containing protein</fullName>
    </recommendedName>
</protein>